<feature type="non-terminal residue" evidence="1">
    <location>
        <position position="44"/>
    </location>
</feature>
<comment type="caution">
    <text evidence="1">The sequence shown here is derived from an EMBL/GenBank/DDBJ whole genome shotgun (WGS) entry which is preliminary data.</text>
</comment>
<evidence type="ECO:0000313" key="2">
    <source>
        <dbReference type="Proteomes" id="UP000789920"/>
    </source>
</evidence>
<accession>A0ACA9SXN6</accession>
<organism evidence="1 2">
    <name type="scientific">Racocetra persica</name>
    <dbReference type="NCBI Taxonomy" id="160502"/>
    <lineage>
        <taxon>Eukaryota</taxon>
        <taxon>Fungi</taxon>
        <taxon>Fungi incertae sedis</taxon>
        <taxon>Mucoromycota</taxon>
        <taxon>Glomeromycotina</taxon>
        <taxon>Glomeromycetes</taxon>
        <taxon>Diversisporales</taxon>
        <taxon>Gigasporaceae</taxon>
        <taxon>Racocetra</taxon>
    </lineage>
</organism>
<dbReference type="Proteomes" id="UP000789920">
    <property type="component" value="Unassembled WGS sequence"/>
</dbReference>
<evidence type="ECO:0000313" key="1">
    <source>
        <dbReference type="EMBL" id="CAG8850224.1"/>
    </source>
</evidence>
<reference evidence="1" key="1">
    <citation type="submission" date="2021-06" db="EMBL/GenBank/DDBJ databases">
        <authorList>
            <person name="Kallberg Y."/>
            <person name="Tangrot J."/>
            <person name="Rosling A."/>
        </authorList>
    </citation>
    <scope>NUCLEOTIDE SEQUENCE</scope>
    <source>
        <strain evidence="1">MA461A</strain>
    </source>
</reference>
<feature type="non-terminal residue" evidence="1">
    <location>
        <position position="1"/>
    </location>
</feature>
<proteinExistence type="predicted"/>
<name>A0ACA9SXN6_9GLOM</name>
<gene>
    <name evidence="1" type="ORF">RPERSI_LOCUS35983</name>
</gene>
<protein>
    <submittedName>
        <fullName evidence="1">6954_t:CDS:1</fullName>
    </submittedName>
</protein>
<dbReference type="EMBL" id="CAJVQC010169730">
    <property type="protein sequence ID" value="CAG8850224.1"/>
    <property type="molecule type" value="Genomic_DNA"/>
</dbReference>
<sequence>KVSSSSGKCAPIESLITLNAIYFIAKLNGTYEEKRRIDCIDKIG</sequence>
<keyword evidence="2" id="KW-1185">Reference proteome</keyword>